<name>A0A1A5YEW3_9BACL</name>
<dbReference type="STRING" id="1844972.A7K91_16045"/>
<dbReference type="SUPFAM" id="SSF49899">
    <property type="entry name" value="Concanavalin A-like lectins/glucanases"/>
    <property type="match status" value="1"/>
</dbReference>
<protein>
    <recommendedName>
        <fullName evidence="3">3-keto-disaccharide hydrolase domain-containing protein</fullName>
    </recommendedName>
</protein>
<comment type="caution">
    <text evidence="1">The sequence shown here is derived from an EMBL/GenBank/DDBJ whole genome shotgun (WGS) entry which is preliminary data.</text>
</comment>
<gene>
    <name evidence="1" type="ORF">A7K91_16045</name>
</gene>
<reference evidence="1 2" key="1">
    <citation type="submission" date="2016-05" db="EMBL/GenBank/DDBJ databases">
        <title>Paenibacillus oryzae. sp. nov., isolated from the rice root.</title>
        <authorList>
            <person name="Zhang J."/>
            <person name="Zhang X."/>
        </authorList>
    </citation>
    <scope>NUCLEOTIDE SEQUENCE [LARGE SCALE GENOMIC DNA]</scope>
    <source>
        <strain evidence="1 2">1DrF-4</strain>
    </source>
</reference>
<accession>A0A1A5YEW3</accession>
<dbReference type="InterPro" id="IPR013320">
    <property type="entry name" value="ConA-like_dom_sf"/>
</dbReference>
<keyword evidence="2" id="KW-1185">Reference proteome</keyword>
<organism evidence="1 2">
    <name type="scientific">Paenibacillus oryzae</name>
    <dbReference type="NCBI Taxonomy" id="1844972"/>
    <lineage>
        <taxon>Bacteria</taxon>
        <taxon>Bacillati</taxon>
        <taxon>Bacillota</taxon>
        <taxon>Bacilli</taxon>
        <taxon>Bacillales</taxon>
        <taxon>Paenibacillaceae</taxon>
        <taxon>Paenibacillus</taxon>
    </lineage>
</organism>
<proteinExistence type="predicted"/>
<dbReference type="EMBL" id="LYPA01000066">
    <property type="protein sequence ID" value="OBR64128.1"/>
    <property type="molecule type" value="Genomic_DNA"/>
</dbReference>
<evidence type="ECO:0000313" key="2">
    <source>
        <dbReference type="Proteomes" id="UP000092024"/>
    </source>
</evidence>
<evidence type="ECO:0000313" key="1">
    <source>
        <dbReference type="EMBL" id="OBR64128.1"/>
    </source>
</evidence>
<dbReference type="AlphaFoldDB" id="A0A1A5YEW3"/>
<dbReference type="Proteomes" id="UP000092024">
    <property type="component" value="Unassembled WGS sequence"/>
</dbReference>
<dbReference type="Gene3D" id="2.60.120.560">
    <property type="entry name" value="Exo-inulinase, domain 1"/>
    <property type="match status" value="1"/>
</dbReference>
<dbReference type="RefSeq" id="WP_068685347.1">
    <property type="nucleotide sequence ID" value="NZ_LYPA01000066.1"/>
</dbReference>
<dbReference type="OrthoDB" id="2634655at2"/>
<sequence>MMAEKRVYALWDDLEPFNGGETRAISGEWKGKETLYLNQMNSAFFLREEVTFSSFRLEAEVAIPGEVGFVGLIFGAKDERNYELVYLAPIEIQYDPIINGSMTWQIYNGPAYQKPLPDTTGAWHRFAVEVGPEGAKVFLDDQPDPMLVISNLQHGGERLGKVGFWNYVPVYIRNFSIEEIPTTERVFSDPVQAGAINRRQPEAGAFLTEWMVKNLLMPERAEPWIKGIVEENGTLNLNRICEAKPGLVAEAKSGFLLQEETEALLSLGYSDSIRLWINDIEVYQGDWLWQPPSHDGRIRPDFVSVPVKWRKGVNTVRAEVTQREGFGWGVAVKTGLPGITHLSEEQLKNLSHI</sequence>
<evidence type="ECO:0008006" key="3">
    <source>
        <dbReference type="Google" id="ProtNLM"/>
    </source>
</evidence>